<dbReference type="Gene3D" id="2.30.320.10">
    <property type="entry name" value="YwqG-like"/>
    <property type="match status" value="1"/>
</dbReference>
<dbReference type="Proteomes" id="UP000515480">
    <property type="component" value="Chromosome"/>
</dbReference>
<dbReference type="PANTHER" id="PTHR36436">
    <property type="entry name" value="SLL5081 PROTEIN"/>
    <property type="match status" value="1"/>
</dbReference>
<protein>
    <submittedName>
        <fullName evidence="2">DUF1963 domain-containing protein</fullName>
    </submittedName>
</protein>
<dbReference type="RefSeq" id="WP_185980952.1">
    <property type="nucleotide sequence ID" value="NZ_CP060204.1"/>
</dbReference>
<dbReference type="InterPro" id="IPR035948">
    <property type="entry name" value="YwqG-like_sf"/>
</dbReference>
<keyword evidence="1" id="KW-0175">Coiled coil</keyword>
<evidence type="ECO:0000256" key="1">
    <source>
        <dbReference type="SAM" id="Coils"/>
    </source>
</evidence>
<dbReference type="SUPFAM" id="SSF103032">
    <property type="entry name" value="Hypothetical protein YwqG"/>
    <property type="match status" value="1"/>
</dbReference>
<feature type="coiled-coil region" evidence="1">
    <location>
        <begin position="106"/>
        <end position="133"/>
    </location>
</feature>
<keyword evidence="3" id="KW-1185">Reference proteome</keyword>
<accession>A0A7G7VLR7</accession>
<reference evidence="2 3" key="1">
    <citation type="submission" date="2020-07" db="EMBL/GenBank/DDBJ databases">
        <title>Complete genome and description of Selenomonas timonensis sp. nov., a new bacterium isolated from a gingivitis subject.</title>
        <authorList>
            <person name="Antezack A."/>
        </authorList>
    </citation>
    <scope>NUCLEOTIDE SEQUENCE [LARGE SCALE GENOMIC DNA]</scope>
    <source>
        <strain evidence="2 3">Marseille-Q3039</strain>
    </source>
</reference>
<dbReference type="Pfam" id="PF09234">
    <property type="entry name" value="DUF1963"/>
    <property type="match status" value="1"/>
</dbReference>
<proteinExistence type="predicted"/>
<dbReference type="AlphaFoldDB" id="A0A7G7VLR7"/>
<dbReference type="EMBL" id="CP060204">
    <property type="protein sequence ID" value="QNH55060.1"/>
    <property type="molecule type" value="Genomic_DNA"/>
</dbReference>
<sequence>MKTAQEYIEARSFFDAIKTLNEFSESARDALWNYRMGYALYFYAINRYPKLCILRLALGYLERADEDTASKAEIERVFFGKPGGMTARCQEAVENKHGWYAEEPASISVEQLVREAEAERERVRREVTAFFERTQRREIAISHHPAQEKLPAGASKFYGTPDLPADFDWPYYKGTDFEGVTKNRPLAFLAQINLGEAAQYDRTGLLPKTGVLSFFYETVSMEWGFELKSEGYARVYYSPETEGLVPTQIPEETKEWSVGEQALTFADAVSLLSSFAYSRRSGKEVDWDTYNELRAEFGYDAAAHEDNPMKMLGYADEIQNEMEPECELYSRGIDGDVQEELSEEEEAELVRNAADRWVLLFQMGTVEDDETELMYGDCGLIYFWIRKEDLAARNFNNVRLILQCG</sequence>
<evidence type="ECO:0000313" key="2">
    <source>
        <dbReference type="EMBL" id="QNH55060.1"/>
    </source>
</evidence>
<gene>
    <name evidence="2" type="ORF">H1B31_03760</name>
</gene>
<organism evidence="2 3">
    <name type="scientific">Selenomonas timonae</name>
    <dbReference type="NCBI Taxonomy" id="2754044"/>
    <lineage>
        <taxon>Bacteria</taxon>
        <taxon>Bacillati</taxon>
        <taxon>Bacillota</taxon>
        <taxon>Negativicutes</taxon>
        <taxon>Selenomonadales</taxon>
        <taxon>Selenomonadaceae</taxon>
        <taxon>Selenomonas</taxon>
    </lineage>
</organism>
<dbReference type="KEGG" id="stim:H1B31_03760"/>
<name>A0A7G7VLR7_9FIRM</name>
<dbReference type="InterPro" id="IPR015315">
    <property type="entry name" value="DUF1963"/>
</dbReference>
<evidence type="ECO:0000313" key="3">
    <source>
        <dbReference type="Proteomes" id="UP000515480"/>
    </source>
</evidence>
<dbReference type="PANTHER" id="PTHR36436:SF6">
    <property type="entry name" value="SLL5081 PROTEIN"/>
    <property type="match status" value="1"/>
</dbReference>